<evidence type="ECO:0000256" key="4">
    <source>
        <dbReference type="ARBA" id="ARBA00023239"/>
    </source>
</evidence>
<evidence type="ECO:0000313" key="6">
    <source>
        <dbReference type="EMBL" id="TNB49890.1"/>
    </source>
</evidence>
<protein>
    <submittedName>
        <fullName evidence="6">GFA family protein</fullName>
    </submittedName>
</protein>
<dbReference type="InterPro" id="IPR011057">
    <property type="entry name" value="Mss4-like_sf"/>
</dbReference>
<dbReference type="PANTHER" id="PTHR33337">
    <property type="entry name" value="GFA DOMAIN-CONTAINING PROTEIN"/>
    <property type="match status" value="1"/>
</dbReference>
<dbReference type="PROSITE" id="PS51891">
    <property type="entry name" value="CENP_V_GFA"/>
    <property type="match status" value="1"/>
</dbReference>
<evidence type="ECO:0000256" key="2">
    <source>
        <dbReference type="ARBA" id="ARBA00022723"/>
    </source>
</evidence>
<organism evidence="6 7">
    <name type="scientific">Martelella lutilitoris</name>
    <dbReference type="NCBI Taxonomy" id="2583532"/>
    <lineage>
        <taxon>Bacteria</taxon>
        <taxon>Pseudomonadati</taxon>
        <taxon>Pseudomonadota</taxon>
        <taxon>Alphaproteobacteria</taxon>
        <taxon>Hyphomicrobiales</taxon>
        <taxon>Aurantimonadaceae</taxon>
        <taxon>Martelella</taxon>
    </lineage>
</organism>
<evidence type="ECO:0000313" key="7">
    <source>
        <dbReference type="Proteomes" id="UP000307874"/>
    </source>
</evidence>
<dbReference type="InterPro" id="IPR006913">
    <property type="entry name" value="CENP-V/GFA"/>
</dbReference>
<evidence type="ECO:0000256" key="3">
    <source>
        <dbReference type="ARBA" id="ARBA00022833"/>
    </source>
</evidence>
<comment type="similarity">
    <text evidence="1">Belongs to the Gfa family.</text>
</comment>
<keyword evidence="3" id="KW-0862">Zinc</keyword>
<feature type="domain" description="CENP-V/GFA" evidence="5">
    <location>
        <begin position="18"/>
        <end position="134"/>
    </location>
</feature>
<dbReference type="GO" id="GO:0016846">
    <property type="term" value="F:carbon-sulfur lyase activity"/>
    <property type="evidence" value="ECO:0007669"/>
    <property type="project" value="InterPro"/>
</dbReference>
<gene>
    <name evidence="6" type="ORF">FF124_02710</name>
</gene>
<name>A0A5C4JXD4_9HYPH</name>
<dbReference type="PANTHER" id="PTHR33337:SF40">
    <property type="entry name" value="CENP-V_GFA DOMAIN-CONTAINING PROTEIN-RELATED"/>
    <property type="match status" value="1"/>
</dbReference>
<keyword evidence="7" id="KW-1185">Reference proteome</keyword>
<dbReference type="SUPFAM" id="SSF51316">
    <property type="entry name" value="Mss4-like"/>
    <property type="match status" value="1"/>
</dbReference>
<dbReference type="Pfam" id="PF04828">
    <property type="entry name" value="GFA"/>
    <property type="match status" value="1"/>
</dbReference>
<comment type="caution">
    <text evidence="6">The sequence shown here is derived from an EMBL/GenBank/DDBJ whole genome shotgun (WGS) entry which is preliminary data.</text>
</comment>
<dbReference type="Proteomes" id="UP000307874">
    <property type="component" value="Unassembled WGS sequence"/>
</dbReference>
<evidence type="ECO:0000256" key="1">
    <source>
        <dbReference type="ARBA" id="ARBA00005495"/>
    </source>
</evidence>
<reference evidence="6 7" key="2">
    <citation type="submission" date="2019-06" db="EMBL/GenBank/DDBJ databases">
        <title>Martelella lutilitoris sp. nov., isolated from a tidal mudflat.</title>
        <authorList>
            <person name="Kim Y.-J."/>
        </authorList>
    </citation>
    <scope>NUCLEOTIDE SEQUENCE [LARGE SCALE GENOMIC DNA]</scope>
    <source>
        <strain evidence="6 7">GH2-6</strain>
    </source>
</reference>
<dbReference type="GO" id="GO:0046872">
    <property type="term" value="F:metal ion binding"/>
    <property type="evidence" value="ECO:0007669"/>
    <property type="project" value="UniProtKB-KW"/>
</dbReference>
<reference evidence="6 7" key="1">
    <citation type="submission" date="2019-05" db="EMBL/GenBank/DDBJ databases">
        <authorList>
            <person name="Lee S.D."/>
        </authorList>
    </citation>
    <scope>NUCLEOTIDE SEQUENCE [LARGE SCALE GENOMIC DNA]</scope>
    <source>
        <strain evidence="6 7">GH2-6</strain>
    </source>
</reference>
<dbReference type="EMBL" id="VCLB01000001">
    <property type="protein sequence ID" value="TNB49890.1"/>
    <property type="molecule type" value="Genomic_DNA"/>
</dbReference>
<evidence type="ECO:0000259" key="5">
    <source>
        <dbReference type="PROSITE" id="PS51891"/>
    </source>
</evidence>
<dbReference type="AlphaFoldDB" id="A0A5C4JXD4"/>
<keyword evidence="4" id="KW-0456">Lyase</keyword>
<proteinExistence type="inferred from homology"/>
<dbReference type="OrthoDB" id="7186766at2"/>
<accession>A0A5C4JXD4</accession>
<dbReference type="Gene3D" id="3.90.1590.10">
    <property type="entry name" value="glutathione-dependent formaldehyde- activating enzyme (gfa)"/>
    <property type="match status" value="1"/>
</dbReference>
<keyword evidence="2" id="KW-0479">Metal-binding</keyword>
<sequence>MIMSSSPSESARLPVLPLKGGCQCGALRYRVSGAPLTFYLCHCASCQRQSGSAFGESLMFFCTDLAMDDRPQERWTVGGSGVPIRQTFCGTCGVRLTHQRKDSPVLVVKPGTLDDPSWLFPAAEIFTASRQPWLSPLPGVAQYPQGPDMDSLKQDWARWIAGHEEAGR</sequence>